<dbReference type="EMBL" id="CP037939">
    <property type="protein sequence ID" value="QBR46693.1"/>
    <property type="molecule type" value="Genomic_DNA"/>
</dbReference>
<accession>A0ABX5SJK1</accession>
<dbReference type="Proteomes" id="UP000295756">
    <property type="component" value="Chromosome"/>
</dbReference>
<feature type="transmembrane region" description="Helical" evidence="1">
    <location>
        <begin position="49"/>
        <end position="67"/>
    </location>
</feature>
<evidence type="ECO:0000256" key="1">
    <source>
        <dbReference type="SAM" id="Phobius"/>
    </source>
</evidence>
<sequence length="193" mass="22645">MIEEYQLERHKHYLKMKSMSVLGVLIAILMITPMLLVISIILIWDISKIMTIIVTIIYLFLIFFYVTNIMHMYDNLRVLKQPIYEDNILKSSEAVIVHFLFEPTDKKYMALSAFETNDSVLIEFAPYVLYKTNDKYRPIIAKIDKSTPEWGEISASAHAMKSFNSIKLVAKGNIDRPLRYMTNQVFYIDKTMR</sequence>
<keyword evidence="1" id="KW-1133">Transmembrane helix</keyword>
<evidence type="ECO:0000313" key="2">
    <source>
        <dbReference type="EMBL" id="QBR46693.1"/>
    </source>
</evidence>
<keyword evidence="1" id="KW-0472">Membrane</keyword>
<keyword evidence="1" id="KW-0812">Transmembrane</keyword>
<protein>
    <submittedName>
        <fullName evidence="2">Uncharacterized protein</fullName>
    </submittedName>
</protein>
<feature type="transmembrane region" description="Helical" evidence="1">
    <location>
        <begin position="21"/>
        <end position="43"/>
    </location>
</feature>
<organism evidence="2 3">
    <name type="scientific">Leuconostoc kimchii</name>
    <dbReference type="NCBI Taxonomy" id="136609"/>
    <lineage>
        <taxon>Bacteria</taxon>
        <taxon>Bacillati</taxon>
        <taxon>Bacillota</taxon>
        <taxon>Bacilli</taxon>
        <taxon>Lactobacillales</taxon>
        <taxon>Lactobacillaceae</taxon>
        <taxon>Leuconostoc</taxon>
    </lineage>
</organism>
<evidence type="ECO:0000313" key="3">
    <source>
        <dbReference type="Proteomes" id="UP000295756"/>
    </source>
</evidence>
<gene>
    <name evidence="2" type="ORF">EW139_00585</name>
</gene>
<keyword evidence="3" id="KW-1185">Reference proteome</keyword>
<name>A0ABX5SJK1_9LACO</name>
<dbReference type="RefSeq" id="WP_013102773.1">
    <property type="nucleotide sequence ID" value="NZ_CP037939.1"/>
</dbReference>
<proteinExistence type="predicted"/>
<reference evidence="2 3" key="1">
    <citation type="submission" date="2019-03" db="EMBL/GenBank/DDBJ databases">
        <title>Complete Genome Sequence of Leuconostoc kimchii strain NKJ218 Isolated from Homemade Kimchi.</title>
        <authorList>
            <person name="Jung J.Y."/>
            <person name="Jin H.M."/>
            <person name="Jung J.-W."/>
            <person name="Lee S.-Y."/>
            <person name="Ryu B.-G."/>
            <person name="Han S.-S."/>
            <person name="Kang H.K."/>
            <person name="Choi H.W."/>
            <person name="Chung E.J."/>
            <person name="Choi K.-M."/>
        </authorList>
    </citation>
    <scope>NUCLEOTIDE SEQUENCE [LARGE SCALE GENOMIC DNA]</scope>
    <source>
        <strain evidence="2 3">NKJ218</strain>
    </source>
</reference>